<dbReference type="EMBL" id="JBICRM010000034">
    <property type="protein sequence ID" value="MFG1709265.1"/>
    <property type="molecule type" value="Genomic_DNA"/>
</dbReference>
<dbReference type="Proteomes" id="UP001603978">
    <property type="component" value="Unassembled WGS sequence"/>
</dbReference>
<feature type="transmembrane region" description="Helical" evidence="2">
    <location>
        <begin position="121"/>
        <end position="140"/>
    </location>
</feature>
<keyword evidence="4" id="KW-1185">Reference proteome</keyword>
<feature type="transmembrane region" description="Helical" evidence="2">
    <location>
        <begin position="22"/>
        <end position="40"/>
    </location>
</feature>
<protein>
    <recommendedName>
        <fullName evidence="5">DUF2637 domain-containing protein</fullName>
    </recommendedName>
</protein>
<name>A0ABW7APD6_9ACTN</name>
<evidence type="ECO:0000313" key="3">
    <source>
        <dbReference type="EMBL" id="MFG1709265.1"/>
    </source>
</evidence>
<accession>A0ABW7APD6</accession>
<feature type="compositionally biased region" description="Low complexity" evidence="1">
    <location>
        <begin position="350"/>
        <end position="370"/>
    </location>
</feature>
<dbReference type="RefSeq" id="WP_393173873.1">
    <property type="nucleotide sequence ID" value="NZ_JBICRM010000034.1"/>
</dbReference>
<evidence type="ECO:0008006" key="5">
    <source>
        <dbReference type="Google" id="ProtNLM"/>
    </source>
</evidence>
<reference evidence="3 4" key="1">
    <citation type="submission" date="2024-10" db="EMBL/GenBank/DDBJ databases">
        <authorList>
            <person name="Topkara A.R."/>
            <person name="Saygin H."/>
        </authorList>
    </citation>
    <scope>NUCLEOTIDE SEQUENCE [LARGE SCALE GENOMIC DNA]</scope>
    <source>
        <strain evidence="3 4">M3C6</strain>
    </source>
</reference>
<comment type="caution">
    <text evidence="3">The sequence shown here is derived from an EMBL/GenBank/DDBJ whole genome shotgun (WGS) entry which is preliminary data.</text>
</comment>
<evidence type="ECO:0000256" key="1">
    <source>
        <dbReference type="SAM" id="MobiDB-lite"/>
    </source>
</evidence>
<organism evidence="3 4">
    <name type="scientific">Nonomuraea marmarensis</name>
    <dbReference type="NCBI Taxonomy" id="3351344"/>
    <lineage>
        <taxon>Bacteria</taxon>
        <taxon>Bacillati</taxon>
        <taxon>Actinomycetota</taxon>
        <taxon>Actinomycetes</taxon>
        <taxon>Streptosporangiales</taxon>
        <taxon>Streptosporangiaceae</taxon>
        <taxon>Nonomuraea</taxon>
    </lineage>
</organism>
<gene>
    <name evidence="3" type="ORF">ACFLIM_39345</name>
</gene>
<feature type="transmembrane region" description="Helical" evidence="2">
    <location>
        <begin position="91"/>
        <end position="109"/>
    </location>
</feature>
<feature type="region of interest" description="Disordered" evidence="1">
    <location>
        <begin position="454"/>
        <end position="497"/>
    </location>
</feature>
<sequence length="497" mass="53091">MNPSTLFDYAADVFGYATDNPISSAVIVAVALAVLVLAFLGGRALIRIARHWWTTRPTEDAMTIVAASIATGVSAQGMWRFSGDVLGFDGPLRFLLFAFIEVAMVTSAVRARRNMRENHKAGVDGLAVWALTGLSAVLSAMDSASFPEAVFRLAAPLVAAWLWERGMSIERQRLTGRTRINWRLTPERVLVRVGLAESSDRTATEVDTHRRLTRVALTAKRARALREAGASARKQRRALAQLDKAMDRAVEHTGLVQDKAKQEQMLAQIGALYNTAQLTELRPRSFWQQLADDTAAREERDRVAADAMAELRDFSRGRILPPPDASAIAHLNGAAPIDSGSDTAGGTPRDTAGGTPRDTAGGTPGGTAPAVPSPPATRPRPTVSRAPKDVPRKPNGSRHGTPAQPSSEELERRIEWLHDLAKTNPGMDVTDLRDKAIEEYGVSRRTAYRYIEQAGLAPRGTADGTDGGTPDGTAGAASDTPGDTPGDTASGAAPNAA</sequence>
<feature type="transmembrane region" description="Helical" evidence="2">
    <location>
        <begin position="61"/>
        <end position="79"/>
    </location>
</feature>
<keyword evidence="2" id="KW-1133">Transmembrane helix</keyword>
<keyword evidence="2" id="KW-0812">Transmembrane</keyword>
<feature type="compositionally biased region" description="Low complexity" evidence="1">
    <location>
        <begin position="471"/>
        <end position="480"/>
    </location>
</feature>
<evidence type="ECO:0000313" key="4">
    <source>
        <dbReference type="Proteomes" id="UP001603978"/>
    </source>
</evidence>
<keyword evidence="2" id="KW-0472">Membrane</keyword>
<feature type="region of interest" description="Disordered" evidence="1">
    <location>
        <begin position="325"/>
        <end position="412"/>
    </location>
</feature>
<evidence type="ECO:0000256" key="2">
    <source>
        <dbReference type="SAM" id="Phobius"/>
    </source>
</evidence>
<proteinExistence type="predicted"/>